<comment type="caution">
    <text evidence="1">The sequence shown here is derived from an EMBL/GenBank/DDBJ whole genome shotgun (WGS) entry which is preliminary data.</text>
</comment>
<evidence type="ECO:0000313" key="1">
    <source>
        <dbReference type="EMBL" id="KAH6617274.1"/>
    </source>
</evidence>
<organism evidence="1 2">
    <name type="scientific">Chaetomium tenue</name>
    <dbReference type="NCBI Taxonomy" id="1854479"/>
    <lineage>
        <taxon>Eukaryota</taxon>
        <taxon>Fungi</taxon>
        <taxon>Dikarya</taxon>
        <taxon>Ascomycota</taxon>
        <taxon>Pezizomycotina</taxon>
        <taxon>Sordariomycetes</taxon>
        <taxon>Sordariomycetidae</taxon>
        <taxon>Sordariales</taxon>
        <taxon>Chaetomiaceae</taxon>
        <taxon>Chaetomium</taxon>
    </lineage>
</organism>
<gene>
    <name evidence="1" type="ORF">F5144DRAFT_586040</name>
</gene>
<dbReference type="EMBL" id="JAGIZQ010000007">
    <property type="protein sequence ID" value="KAH6617274.1"/>
    <property type="molecule type" value="Genomic_DNA"/>
</dbReference>
<keyword evidence="2" id="KW-1185">Reference proteome</keyword>
<reference evidence="1 2" key="1">
    <citation type="journal article" date="2021" name="Nat. Commun.">
        <title>Genetic determinants of endophytism in the Arabidopsis root mycobiome.</title>
        <authorList>
            <person name="Mesny F."/>
            <person name="Miyauchi S."/>
            <person name="Thiergart T."/>
            <person name="Pickel B."/>
            <person name="Atanasova L."/>
            <person name="Karlsson M."/>
            <person name="Huettel B."/>
            <person name="Barry K.W."/>
            <person name="Haridas S."/>
            <person name="Chen C."/>
            <person name="Bauer D."/>
            <person name="Andreopoulos W."/>
            <person name="Pangilinan J."/>
            <person name="LaButti K."/>
            <person name="Riley R."/>
            <person name="Lipzen A."/>
            <person name="Clum A."/>
            <person name="Drula E."/>
            <person name="Henrissat B."/>
            <person name="Kohler A."/>
            <person name="Grigoriev I.V."/>
            <person name="Martin F.M."/>
            <person name="Hacquard S."/>
        </authorList>
    </citation>
    <scope>NUCLEOTIDE SEQUENCE [LARGE SCALE GENOMIC DNA]</scope>
    <source>
        <strain evidence="1 2">MPI-SDFR-AT-0079</strain>
    </source>
</reference>
<dbReference type="Proteomes" id="UP000724584">
    <property type="component" value="Unassembled WGS sequence"/>
</dbReference>
<name>A0ACB7NWV3_9PEZI</name>
<protein>
    <submittedName>
        <fullName evidence="1">Uncharacterized protein</fullName>
    </submittedName>
</protein>
<evidence type="ECO:0000313" key="2">
    <source>
        <dbReference type="Proteomes" id="UP000724584"/>
    </source>
</evidence>
<sequence length="189" mass="19428">MTIFTLPYPCTKVNNKPAPPPTRGDSPNEHHHPQVTTGENMPTTTREAPGTVPASSLATSSAHKGGAFTSNTGTNKTASETSSGTKTKTRGGGSLANEQSYGGPFPIHPIGQQRRDPAGRHGKKLRREEGGFEGSGTAGDPALIAVCGSRATTAAAVSGGGRIPRWAAGATEGIRFGDAEVVSRWGEPV</sequence>
<accession>A0ACB7NWV3</accession>
<proteinExistence type="predicted"/>